<evidence type="ECO:0000313" key="2">
    <source>
        <dbReference type="Proteomes" id="UP000224634"/>
    </source>
</evidence>
<comment type="caution">
    <text evidence="1">The sequence shown here is derived from an EMBL/GenBank/DDBJ whole genome shotgun (WGS) entry which is preliminary data.</text>
</comment>
<evidence type="ECO:0000313" key="1">
    <source>
        <dbReference type="EMBL" id="PGH11869.1"/>
    </source>
</evidence>
<keyword evidence="2" id="KW-1185">Reference proteome</keyword>
<protein>
    <submittedName>
        <fullName evidence="1">Uncharacterized protein</fullName>
    </submittedName>
</protein>
<sequence length="115" mass="12850">MAAISSGNGISFEMHTADRSGNILAWTDGNFGKGGSFPRQDKPLTVSMLAFLPLVQAEPETRSRHSLIKSRSKRLKYKHTPQDSYKIVSISEIDSRQIQENLRRPYICAQPAQTS</sequence>
<dbReference type="AlphaFoldDB" id="A0A2B7XSD2"/>
<proteinExistence type="predicted"/>
<dbReference type="EMBL" id="PDNA01000126">
    <property type="protein sequence ID" value="PGH11869.1"/>
    <property type="molecule type" value="Genomic_DNA"/>
</dbReference>
<dbReference type="Proteomes" id="UP000224634">
    <property type="component" value="Unassembled WGS sequence"/>
</dbReference>
<name>A0A2B7XSD2_POLH7</name>
<reference evidence="1 2" key="1">
    <citation type="submission" date="2017-10" db="EMBL/GenBank/DDBJ databases">
        <title>Comparative genomics in systemic dimorphic fungi from Ajellomycetaceae.</title>
        <authorList>
            <person name="Munoz J.F."/>
            <person name="Mcewen J.G."/>
            <person name="Clay O.K."/>
            <person name="Cuomo C.A."/>
        </authorList>
    </citation>
    <scope>NUCLEOTIDE SEQUENCE [LARGE SCALE GENOMIC DNA]</scope>
    <source>
        <strain evidence="1 2">UAMH7299</strain>
    </source>
</reference>
<gene>
    <name evidence="1" type="ORF">AJ80_06934</name>
</gene>
<organism evidence="1 2">
    <name type="scientific">Polytolypa hystricis (strain UAMH7299)</name>
    <dbReference type="NCBI Taxonomy" id="1447883"/>
    <lineage>
        <taxon>Eukaryota</taxon>
        <taxon>Fungi</taxon>
        <taxon>Dikarya</taxon>
        <taxon>Ascomycota</taxon>
        <taxon>Pezizomycotina</taxon>
        <taxon>Eurotiomycetes</taxon>
        <taxon>Eurotiomycetidae</taxon>
        <taxon>Onygenales</taxon>
        <taxon>Onygenales incertae sedis</taxon>
        <taxon>Polytolypa</taxon>
    </lineage>
</organism>
<accession>A0A2B7XSD2</accession>